<dbReference type="Gene3D" id="3.40.190.290">
    <property type="match status" value="1"/>
</dbReference>
<keyword evidence="4" id="KW-0804">Transcription</keyword>
<gene>
    <name evidence="7" type="ORF">SAMN04490203_2391</name>
    <name evidence="6" type="ORF">TU78_07635</name>
</gene>
<name>A0A0J6GS77_PSETA</name>
<evidence type="ECO:0000313" key="9">
    <source>
        <dbReference type="Proteomes" id="UP000183155"/>
    </source>
</evidence>
<evidence type="ECO:0000259" key="5">
    <source>
        <dbReference type="PROSITE" id="PS50931"/>
    </source>
</evidence>
<dbReference type="InterPro" id="IPR000847">
    <property type="entry name" value="LysR_HTH_N"/>
</dbReference>
<evidence type="ECO:0000313" key="8">
    <source>
        <dbReference type="Proteomes" id="UP000036395"/>
    </source>
</evidence>
<reference evidence="6 8" key="1">
    <citation type="submission" date="2015-02" db="EMBL/GenBank/DDBJ databases">
        <title>Pseudomonas helleri sp. nov. and Pseudomonas weihenstephanensis sp. nov., isolated from raw cows milk.</title>
        <authorList>
            <person name="von Neubeck M."/>
            <person name="Huptas C."/>
            <person name="Wenning M."/>
            <person name="Scherer S."/>
        </authorList>
    </citation>
    <scope>NUCLEOTIDE SEQUENCE [LARGE SCALE GENOMIC DNA]</scope>
    <source>
        <strain evidence="6 8">DSM 21104</strain>
    </source>
</reference>
<sequence length="322" mass="35233">MKFTTISVARKLKFYQLVVFDQVLQSGSLVRAAHALNLTQPAVTKIIHELESYFDAPLLIRGNRGVTATELGELVVRRAKSLLAELRSLTDEVNAFQEGTSGHVMVGTLISASTSLLPRAMQLLKQQAPGVLVSLRVGQMDQLFPALAVGEVDLVVGRVPDDWRWRNESPMLDVEVLYAEELSVVAGAGHPLHGRSPISLADLLEYPWVLPTRDSLLRRTADELFAEADLAPPGNVVESLSILTNITLMQDQQTVALMPFEAAQQFVSAGLLKAFDLGKPLQFGDIGCFFSNTRALGPAARLFRECLNQARCESSERLPSKA</sequence>
<evidence type="ECO:0000256" key="3">
    <source>
        <dbReference type="ARBA" id="ARBA00023125"/>
    </source>
</evidence>
<dbReference type="InterPro" id="IPR036388">
    <property type="entry name" value="WH-like_DNA-bd_sf"/>
</dbReference>
<dbReference type="InterPro" id="IPR050950">
    <property type="entry name" value="HTH-type_LysR_regulators"/>
</dbReference>
<dbReference type="Proteomes" id="UP000183155">
    <property type="component" value="Unassembled WGS sequence"/>
</dbReference>
<evidence type="ECO:0000256" key="4">
    <source>
        <dbReference type="ARBA" id="ARBA00023163"/>
    </source>
</evidence>
<protein>
    <submittedName>
        <fullName evidence="7">DNA-binding transcriptional regulator, LysR family</fullName>
    </submittedName>
    <submittedName>
        <fullName evidence="6">LysR family transcriptional regulator</fullName>
    </submittedName>
</protein>
<evidence type="ECO:0000256" key="2">
    <source>
        <dbReference type="ARBA" id="ARBA00023015"/>
    </source>
</evidence>
<dbReference type="PANTHER" id="PTHR30419:SF8">
    <property type="entry name" value="NITROGEN ASSIMILATION TRANSCRIPTIONAL ACTIVATOR-RELATED"/>
    <property type="match status" value="1"/>
</dbReference>
<evidence type="ECO:0000256" key="1">
    <source>
        <dbReference type="ARBA" id="ARBA00009437"/>
    </source>
</evidence>
<keyword evidence="9" id="KW-1185">Reference proteome</keyword>
<dbReference type="PROSITE" id="PS50931">
    <property type="entry name" value="HTH_LYSR"/>
    <property type="match status" value="1"/>
</dbReference>
<comment type="caution">
    <text evidence="6">The sequence shown here is derived from an EMBL/GenBank/DDBJ whole genome shotgun (WGS) entry which is preliminary data.</text>
</comment>
<dbReference type="InterPro" id="IPR005119">
    <property type="entry name" value="LysR_subst-bd"/>
</dbReference>
<evidence type="ECO:0000313" key="6">
    <source>
        <dbReference type="EMBL" id="KMM85223.1"/>
    </source>
</evidence>
<dbReference type="Pfam" id="PF03466">
    <property type="entry name" value="LysR_substrate"/>
    <property type="match status" value="1"/>
</dbReference>
<evidence type="ECO:0000313" key="7">
    <source>
        <dbReference type="EMBL" id="SEC42573.1"/>
    </source>
</evidence>
<dbReference type="AlphaFoldDB" id="A0A0J6GS77"/>
<dbReference type="STRING" id="47884.SAMN04490203_2391"/>
<dbReference type="Proteomes" id="UP000036395">
    <property type="component" value="Unassembled WGS sequence"/>
</dbReference>
<dbReference type="InterPro" id="IPR036390">
    <property type="entry name" value="WH_DNA-bd_sf"/>
</dbReference>
<dbReference type="OrthoDB" id="9814165at2"/>
<dbReference type="EMBL" id="JYLA01000003">
    <property type="protein sequence ID" value="KMM85223.1"/>
    <property type="molecule type" value="Genomic_DNA"/>
</dbReference>
<comment type="similarity">
    <text evidence="1">Belongs to the LysR transcriptional regulatory family.</text>
</comment>
<dbReference type="Pfam" id="PF00126">
    <property type="entry name" value="HTH_1"/>
    <property type="match status" value="1"/>
</dbReference>
<dbReference type="GO" id="GO:0003677">
    <property type="term" value="F:DNA binding"/>
    <property type="evidence" value="ECO:0007669"/>
    <property type="project" value="UniProtKB-KW"/>
</dbReference>
<accession>A0A0J6GS77</accession>
<keyword evidence="3 7" id="KW-0238">DNA-binding</keyword>
<dbReference type="RefSeq" id="WP_048379823.1">
    <property type="nucleotide sequence ID" value="NZ_FNRS01000001.1"/>
</dbReference>
<dbReference type="PANTHER" id="PTHR30419">
    <property type="entry name" value="HTH-TYPE TRANSCRIPTIONAL REGULATOR YBHD"/>
    <property type="match status" value="1"/>
</dbReference>
<dbReference type="SUPFAM" id="SSF46785">
    <property type="entry name" value="Winged helix' DNA-binding domain"/>
    <property type="match status" value="1"/>
</dbReference>
<dbReference type="Gene3D" id="1.10.10.10">
    <property type="entry name" value="Winged helix-like DNA-binding domain superfamily/Winged helix DNA-binding domain"/>
    <property type="match status" value="1"/>
</dbReference>
<dbReference type="EMBL" id="FNRS01000001">
    <property type="protein sequence ID" value="SEC42573.1"/>
    <property type="molecule type" value="Genomic_DNA"/>
</dbReference>
<proteinExistence type="inferred from homology"/>
<dbReference type="PATRIC" id="fig|47884.3.peg.1940"/>
<dbReference type="GO" id="GO:0003700">
    <property type="term" value="F:DNA-binding transcription factor activity"/>
    <property type="evidence" value="ECO:0007669"/>
    <property type="project" value="InterPro"/>
</dbReference>
<keyword evidence="2" id="KW-0805">Transcription regulation</keyword>
<dbReference type="PRINTS" id="PR00039">
    <property type="entry name" value="HTHLYSR"/>
</dbReference>
<reference evidence="7 9" key="2">
    <citation type="submission" date="2016-10" db="EMBL/GenBank/DDBJ databases">
        <authorList>
            <person name="Varghese N."/>
            <person name="Submissions S."/>
        </authorList>
    </citation>
    <scope>NUCLEOTIDE SEQUENCE [LARGE SCALE GENOMIC DNA]</scope>
    <source>
        <strain evidence="7 9">BS3652</strain>
    </source>
</reference>
<feature type="domain" description="HTH lysR-type" evidence="5">
    <location>
        <begin position="12"/>
        <end position="69"/>
    </location>
</feature>
<organism evidence="6 8">
    <name type="scientific">Pseudomonas taetrolens</name>
    <dbReference type="NCBI Taxonomy" id="47884"/>
    <lineage>
        <taxon>Bacteria</taxon>
        <taxon>Pseudomonadati</taxon>
        <taxon>Pseudomonadota</taxon>
        <taxon>Gammaproteobacteria</taxon>
        <taxon>Pseudomonadales</taxon>
        <taxon>Pseudomonadaceae</taxon>
        <taxon>Pseudomonas</taxon>
    </lineage>
</organism>
<dbReference type="SUPFAM" id="SSF53850">
    <property type="entry name" value="Periplasmic binding protein-like II"/>
    <property type="match status" value="1"/>
</dbReference>
<dbReference type="GO" id="GO:0005829">
    <property type="term" value="C:cytosol"/>
    <property type="evidence" value="ECO:0007669"/>
    <property type="project" value="TreeGrafter"/>
</dbReference>